<name>A0A1I8FG39_9PLAT</name>
<feature type="domain" description="Rap-GAP" evidence="2">
    <location>
        <begin position="159"/>
        <end position="415"/>
    </location>
</feature>
<dbReference type="PROSITE" id="PS50085">
    <property type="entry name" value="RAPGAP"/>
    <property type="match status" value="1"/>
</dbReference>
<keyword evidence="3" id="KW-1185">Reference proteome</keyword>
<dbReference type="PANTHER" id="PTHR10063">
    <property type="entry name" value="TUBERIN"/>
    <property type="match status" value="1"/>
</dbReference>
<dbReference type="GO" id="GO:0005737">
    <property type="term" value="C:cytoplasm"/>
    <property type="evidence" value="ECO:0007669"/>
    <property type="project" value="TreeGrafter"/>
</dbReference>
<evidence type="ECO:0000313" key="4">
    <source>
        <dbReference type="WBParaSite" id="maker-unitig_33265-snap-gene-0.2-mRNA-1"/>
    </source>
</evidence>
<reference evidence="4" key="1">
    <citation type="submission" date="2016-11" db="UniProtKB">
        <authorList>
            <consortium name="WormBaseParasite"/>
        </authorList>
    </citation>
    <scope>IDENTIFICATION</scope>
</reference>
<dbReference type="GO" id="GO:0051056">
    <property type="term" value="P:regulation of small GTPase mediated signal transduction"/>
    <property type="evidence" value="ECO:0007669"/>
    <property type="project" value="InterPro"/>
</dbReference>
<sequence length="501" mass="55032">LVCRPVRSGPRPAGASDSRLHHSLLRLGKTWPPLHSDFNGPWRRHLRTCEHFSSASLAIWTRLSCSKATDSGAPQSSNISRRSRRLCLERLHQHRESENKDHNSRQQRLSTAGLYCYRGLICVAPTSFAAVRGSIHRDSGVTSAAVKLSAAVRATWTGFGAAVAAFARDVHSIGLVYADQHQSAESEFFSNQAGSSRYAAFLRRLATPRDLLRDDDGAEPEAGMPRMTAAAAGSEIRVFHAVTAMRPAESGRGREGINRKKRLVGNDLTAVIYQEAGSRYGVESIATQCLFSHLVIQPLPNGLNRVRLVVKDVPGLADSFSDWRLCLVGDNALPLIASQLALLTDLAAQVATGAPRDAANPGGNVYLARLLQLRRVWNLADRETGIGCLADQSDNEPQQLQRQLEFGRASRPTPLCIICNQAAVGVAPFPPRCHMCSQHLSVDVANLFKLKEEVDELLRAYSQDKTHKIHKSHNSHKSHKAQQVQLPCKRCSCALRPPTRR</sequence>
<dbReference type="AlphaFoldDB" id="A0A1I8FG39"/>
<dbReference type="InterPro" id="IPR027107">
    <property type="entry name" value="Tuberin/Ral-act_asu"/>
</dbReference>
<dbReference type="Gene3D" id="3.40.50.11210">
    <property type="entry name" value="Rap/Ran-GAP"/>
    <property type="match status" value="1"/>
</dbReference>
<keyword evidence="1" id="KW-0343">GTPase activation</keyword>
<evidence type="ECO:0000259" key="2">
    <source>
        <dbReference type="PROSITE" id="PS50085"/>
    </source>
</evidence>
<proteinExistence type="predicted"/>
<dbReference type="SUPFAM" id="SSF111347">
    <property type="entry name" value="Rap/Ran-GAP"/>
    <property type="match status" value="1"/>
</dbReference>
<dbReference type="Pfam" id="PF02145">
    <property type="entry name" value="Rap_GAP"/>
    <property type="match status" value="1"/>
</dbReference>
<accession>A0A1I8FG39</accession>
<evidence type="ECO:0000256" key="1">
    <source>
        <dbReference type="ARBA" id="ARBA00022468"/>
    </source>
</evidence>
<evidence type="ECO:0000313" key="3">
    <source>
        <dbReference type="Proteomes" id="UP000095280"/>
    </source>
</evidence>
<dbReference type="GO" id="GO:0005096">
    <property type="term" value="F:GTPase activator activity"/>
    <property type="evidence" value="ECO:0007669"/>
    <property type="project" value="UniProtKB-KW"/>
</dbReference>
<dbReference type="GO" id="GO:0005634">
    <property type="term" value="C:nucleus"/>
    <property type="evidence" value="ECO:0007669"/>
    <property type="project" value="InterPro"/>
</dbReference>
<dbReference type="InterPro" id="IPR000331">
    <property type="entry name" value="Rap/Ran_GAP_dom"/>
</dbReference>
<dbReference type="WBParaSite" id="maker-unitig_33265-snap-gene-0.2-mRNA-1">
    <property type="protein sequence ID" value="maker-unitig_33265-snap-gene-0.2-mRNA-1"/>
    <property type="gene ID" value="maker-unitig_33265-snap-gene-0.2"/>
</dbReference>
<protein>
    <submittedName>
        <fullName evidence="4">Rap-GAP domain-containing protein</fullName>
    </submittedName>
</protein>
<dbReference type="InterPro" id="IPR035974">
    <property type="entry name" value="Rap/Ran-GAP_sf"/>
</dbReference>
<dbReference type="PANTHER" id="PTHR10063:SF0">
    <property type="entry name" value="TUBERIN"/>
    <property type="match status" value="1"/>
</dbReference>
<organism evidence="3 4">
    <name type="scientific">Macrostomum lignano</name>
    <dbReference type="NCBI Taxonomy" id="282301"/>
    <lineage>
        <taxon>Eukaryota</taxon>
        <taxon>Metazoa</taxon>
        <taxon>Spiralia</taxon>
        <taxon>Lophotrochozoa</taxon>
        <taxon>Platyhelminthes</taxon>
        <taxon>Rhabditophora</taxon>
        <taxon>Macrostomorpha</taxon>
        <taxon>Macrostomida</taxon>
        <taxon>Macrostomidae</taxon>
        <taxon>Macrostomum</taxon>
    </lineage>
</organism>
<dbReference type="Proteomes" id="UP000095280">
    <property type="component" value="Unplaced"/>
</dbReference>